<evidence type="ECO:0000313" key="2">
    <source>
        <dbReference type="EMBL" id="KAK8510915.1"/>
    </source>
</evidence>
<reference evidence="2 3" key="1">
    <citation type="journal article" date="2024" name="G3 (Bethesda)">
        <title>Genome assembly of Hibiscus sabdariffa L. provides insights into metabolisms of medicinal natural products.</title>
        <authorList>
            <person name="Kim T."/>
        </authorList>
    </citation>
    <scope>NUCLEOTIDE SEQUENCE [LARGE SCALE GENOMIC DNA]</scope>
    <source>
        <strain evidence="2">TK-2024</strain>
        <tissue evidence="2">Old leaves</tissue>
    </source>
</reference>
<name>A0ABR2BUW3_9ROSI</name>
<organism evidence="2 3">
    <name type="scientific">Hibiscus sabdariffa</name>
    <name type="common">roselle</name>
    <dbReference type="NCBI Taxonomy" id="183260"/>
    <lineage>
        <taxon>Eukaryota</taxon>
        <taxon>Viridiplantae</taxon>
        <taxon>Streptophyta</taxon>
        <taxon>Embryophyta</taxon>
        <taxon>Tracheophyta</taxon>
        <taxon>Spermatophyta</taxon>
        <taxon>Magnoliopsida</taxon>
        <taxon>eudicotyledons</taxon>
        <taxon>Gunneridae</taxon>
        <taxon>Pentapetalae</taxon>
        <taxon>rosids</taxon>
        <taxon>malvids</taxon>
        <taxon>Malvales</taxon>
        <taxon>Malvaceae</taxon>
        <taxon>Malvoideae</taxon>
        <taxon>Hibiscus</taxon>
    </lineage>
</organism>
<comment type="caution">
    <text evidence="2">The sequence shown here is derived from an EMBL/GenBank/DDBJ whole genome shotgun (WGS) entry which is preliminary data.</text>
</comment>
<dbReference type="EMBL" id="JBBPBM010000080">
    <property type="protein sequence ID" value="KAK8510915.1"/>
    <property type="molecule type" value="Genomic_DNA"/>
</dbReference>
<dbReference type="Proteomes" id="UP001472677">
    <property type="component" value="Unassembled WGS sequence"/>
</dbReference>
<protein>
    <submittedName>
        <fullName evidence="2">Uncharacterized protein</fullName>
    </submittedName>
</protein>
<accession>A0ABR2BUW3</accession>
<feature type="region of interest" description="Disordered" evidence="1">
    <location>
        <begin position="1"/>
        <end position="20"/>
    </location>
</feature>
<sequence>MSKARWVGSSSKPSPLQVKGGRVHPFPLRWALLTGLKGRAGSLLCWTVRRPPWAGSELAKESFLSNPQPPSSCPRAVAETVAVSVRGLTLLLIFLTQRASHVRKRDQNRRAF</sequence>
<keyword evidence="3" id="KW-1185">Reference proteome</keyword>
<proteinExistence type="predicted"/>
<gene>
    <name evidence="2" type="ORF">V6N12_036828</name>
</gene>
<evidence type="ECO:0000313" key="3">
    <source>
        <dbReference type="Proteomes" id="UP001472677"/>
    </source>
</evidence>
<evidence type="ECO:0000256" key="1">
    <source>
        <dbReference type="SAM" id="MobiDB-lite"/>
    </source>
</evidence>